<dbReference type="InterPro" id="IPR003685">
    <property type="entry name" value="PsaD"/>
</dbReference>
<dbReference type="GO" id="GO:0015979">
    <property type="term" value="P:photosynthesis"/>
    <property type="evidence" value="ECO:0007669"/>
    <property type="project" value="UniProtKB-UniRule"/>
</dbReference>
<evidence type="ECO:0000256" key="5">
    <source>
        <dbReference type="ARBA" id="ARBA00023078"/>
    </source>
</evidence>
<feature type="region of interest" description="Disordered" evidence="9">
    <location>
        <begin position="38"/>
        <end position="84"/>
    </location>
</feature>
<keyword evidence="3 8" id="KW-0602">Photosynthesis</keyword>
<evidence type="ECO:0000256" key="4">
    <source>
        <dbReference type="ARBA" id="ARBA00022836"/>
    </source>
</evidence>
<dbReference type="SUPFAM" id="SSF64234">
    <property type="entry name" value="Photosystem I subunit PsaD"/>
    <property type="match status" value="1"/>
</dbReference>
<accession>A0AAV0C4Q9</accession>
<evidence type="ECO:0000256" key="9">
    <source>
        <dbReference type="SAM" id="MobiDB-lite"/>
    </source>
</evidence>
<gene>
    <name evidence="10" type="ORF">CEPIT_LOCUS1769</name>
</gene>
<dbReference type="Gene3D" id="3.30.1470.10">
    <property type="entry name" value="Photosystem I PsaD, reaction center subunit II"/>
    <property type="match status" value="1"/>
</dbReference>
<comment type="function">
    <text evidence="6">PsaD can form complexes with ferredoxin and ferredoxin-oxidoreductase in photosystem I (PS I) reaction center. PSAD may encode the ferredoxin-docking protein.</text>
</comment>
<evidence type="ECO:0000256" key="1">
    <source>
        <dbReference type="ARBA" id="ARBA00004185"/>
    </source>
</evidence>
<keyword evidence="11" id="KW-1185">Reference proteome</keyword>
<organism evidence="10 11">
    <name type="scientific">Cuscuta epithymum</name>
    <dbReference type="NCBI Taxonomy" id="186058"/>
    <lineage>
        <taxon>Eukaryota</taxon>
        <taxon>Viridiplantae</taxon>
        <taxon>Streptophyta</taxon>
        <taxon>Embryophyta</taxon>
        <taxon>Tracheophyta</taxon>
        <taxon>Spermatophyta</taxon>
        <taxon>Magnoliopsida</taxon>
        <taxon>eudicotyledons</taxon>
        <taxon>Gunneridae</taxon>
        <taxon>Pentapetalae</taxon>
        <taxon>asterids</taxon>
        <taxon>lamiids</taxon>
        <taxon>Solanales</taxon>
        <taxon>Convolvulaceae</taxon>
        <taxon>Cuscuteae</taxon>
        <taxon>Cuscuta</taxon>
        <taxon>Cuscuta subgen. Cuscuta</taxon>
    </lineage>
</organism>
<keyword evidence="5 8" id="KW-0793">Thylakoid</keyword>
<evidence type="ECO:0000256" key="6">
    <source>
        <dbReference type="ARBA" id="ARBA00025555"/>
    </source>
</evidence>
<dbReference type="GO" id="GO:0009535">
    <property type="term" value="C:chloroplast thylakoid membrane"/>
    <property type="evidence" value="ECO:0007669"/>
    <property type="project" value="UniProtKB-SubCell"/>
</dbReference>
<dbReference type="AlphaFoldDB" id="A0AAV0C4Q9"/>
<dbReference type="Pfam" id="PF02531">
    <property type="entry name" value="PsaD"/>
    <property type="match status" value="1"/>
</dbReference>
<evidence type="ECO:0000256" key="7">
    <source>
        <dbReference type="ARBA" id="ARBA00040353"/>
    </source>
</evidence>
<evidence type="ECO:0000313" key="10">
    <source>
        <dbReference type="EMBL" id="CAH9061968.1"/>
    </source>
</evidence>
<evidence type="ECO:0000256" key="8">
    <source>
        <dbReference type="RuleBase" id="RU368104"/>
    </source>
</evidence>
<dbReference type="GO" id="GO:0019904">
    <property type="term" value="F:protein domain specific binding"/>
    <property type="evidence" value="ECO:0007669"/>
    <property type="project" value="UniProtKB-ARBA"/>
</dbReference>
<dbReference type="FunFam" id="3.30.1470.10:FF:000002">
    <property type="entry name" value="Photosystem I reaction center subunit II"/>
    <property type="match status" value="1"/>
</dbReference>
<dbReference type="PANTHER" id="PTHR31982">
    <property type="entry name" value="PHOTOSYSTEM I REACTION CENTER SUBUNIT II-1, CHLOROPLASTIC-RELATED"/>
    <property type="match status" value="1"/>
</dbReference>
<proteinExistence type="inferred from homology"/>
<sequence>MAAQASLFTTTLSAATDRVAAPWKQSLISFSLPPPALTKSGTRCRPVRSMAEGKTKAPAKEAPAKEAPTKEAPVAFTPPVLDPNTPSPIFGGSTGGLLRKAQVEEFYVITWSSPKEQVFEMPTGGAATMREGPNLLKLARKEQCLALGTRLRSKYKINYQIYRVFPNGEVQYLHPKDGVYPEKVNPGRQGVGQNMRSIGKNVSPIEVKFTGKQVYE</sequence>
<evidence type="ECO:0000256" key="3">
    <source>
        <dbReference type="ARBA" id="ARBA00022531"/>
    </source>
</evidence>
<dbReference type="GO" id="GO:0009538">
    <property type="term" value="C:photosystem I reaction center"/>
    <property type="evidence" value="ECO:0007669"/>
    <property type="project" value="UniProtKB-UniRule"/>
</dbReference>
<comment type="caution">
    <text evidence="10">The sequence shown here is derived from an EMBL/GenBank/DDBJ whole genome shotgun (WGS) entry which is preliminary data.</text>
</comment>
<protein>
    <recommendedName>
        <fullName evidence="7 8">Photosystem I reaction center subunit II, chloroplastic</fullName>
    </recommendedName>
</protein>
<keyword evidence="4 8" id="KW-0603">Photosystem I</keyword>
<feature type="compositionally biased region" description="Basic and acidic residues" evidence="9">
    <location>
        <begin position="51"/>
        <end position="69"/>
    </location>
</feature>
<dbReference type="Proteomes" id="UP001152523">
    <property type="component" value="Unassembled WGS sequence"/>
</dbReference>
<name>A0AAV0C4Q9_9ASTE</name>
<dbReference type="InterPro" id="IPR036579">
    <property type="entry name" value="PsaD_sf"/>
</dbReference>
<dbReference type="PANTHER" id="PTHR31982:SF5">
    <property type="entry name" value="PHOTOSYSTEM I REACTION CENTER SUBUNIT II, CHLOROPLASTIC"/>
    <property type="match status" value="1"/>
</dbReference>
<comment type="similarity">
    <text evidence="2 8">Belongs to the PsaD family.</text>
</comment>
<comment type="subcellular location">
    <subcellularLocation>
        <location evidence="1 8">Plastid</location>
        <location evidence="1 8">Chloroplast thylakoid membrane</location>
        <topology evidence="1 8">Peripheral membrane protein</topology>
        <orientation evidence="1 8">Stromal side</orientation>
    </subcellularLocation>
</comment>
<reference evidence="10" key="1">
    <citation type="submission" date="2022-07" db="EMBL/GenBank/DDBJ databases">
        <authorList>
            <person name="Macas J."/>
            <person name="Novak P."/>
            <person name="Neumann P."/>
        </authorList>
    </citation>
    <scope>NUCLEOTIDE SEQUENCE</scope>
</reference>
<evidence type="ECO:0000256" key="2">
    <source>
        <dbReference type="ARBA" id="ARBA00009926"/>
    </source>
</evidence>
<dbReference type="EMBL" id="CAMAPF010000010">
    <property type="protein sequence ID" value="CAH9061968.1"/>
    <property type="molecule type" value="Genomic_DNA"/>
</dbReference>
<evidence type="ECO:0000313" key="11">
    <source>
        <dbReference type="Proteomes" id="UP001152523"/>
    </source>
</evidence>